<evidence type="ECO:0000313" key="2">
    <source>
        <dbReference type="Proteomes" id="UP000499080"/>
    </source>
</evidence>
<evidence type="ECO:0000313" key="1">
    <source>
        <dbReference type="EMBL" id="GBN83968.1"/>
    </source>
</evidence>
<dbReference type="Proteomes" id="UP000499080">
    <property type="component" value="Unassembled WGS sequence"/>
</dbReference>
<gene>
    <name evidence="1" type="ORF">AVEN_34212_1</name>
</gene>
<protein>
    <submittedName>
        <fullName evidence="1">Uncharacterized protein</fullName>
    </submittedName>
</protein>
<comment type="caution">
    <text evidence="1">The sequence shown here is derived from an EMBL/GenBank/DDBJ whole genome shotgun (WGS) entry which is preliminary data.</text>
</comment>
<dbReference type="AlphaFoldDB" id="A0A4Y2S6U9"/>
<dbReference type="EMBL" id="BGPR01020160">
    <property type="protein sequence ID" value="GBN83968.1"/>
    <property type="molecule type" value="Genomic_DNA"/>
</dbReference>
<reference evidence="1 2" key="1">
    <citation type="journal article" date="2019" name="Sci. Rep.">
        <title>Orb-weaving spider Araneus ventricosus genome elucidates the spidroin gene catalogue.</title>
        <authorList>
            <person name="Kono N."/>
            <person name="Nakamura H."/>
            <person name="Ohtoshi R."/>
            <person name="Moran D.A.P."/>
            <person name="Shinohara A."/>
            <person name="Yoshida Y."/>
            <person name="Fujiwara M."/>
            <person name="Mori M."/>
            <person name="Tomita M."/>
            <person name="Arakawa K."/>
        </authorList>
    </citation>
    <scope>NUCLEOTIDE SEQUENCE [LARGE SCALE GENOMIC DNA]</scope>
</reference>
<accession>A0A4Y2S6U9</accession>
<sequence>MNPIWVGTAVLFQVEAKLLQMGSWSSSPAVRKKNDALRDSFIHTTFFQSPTVQSRSSLHQFNRGQMTKTTPELQPSSKKIPHHTSVRTFAPYVSFNVHEARIHTADLQWSRVSNLEPSSPVVESLSLGHRGPMQSKVIQVA</sequence>
<proteinExistence type="predicted"/>
<name>A0A4Y2S6U9_ARAVE</name>
<keyword evidence="2" id="KW-1185">Reference proteome</keyword>
<organism evidence="1 2">
    <name type="scientific">Araneus ventricosus</name>
    <name type="common">Orbweaver spider</name>
    <name type="synonym">Epeira ventricosa</name>
    <dbReference type="NCBI Taxonomy" id="182803"/>
    <lineage>
        <taxon>Eukaryota</taxon>
        <taxon>Metazoa</taxon>
        <taxon>Ecdysozoa</taxon>
        <taxon>Arthropoda</taxon>
        <taxon>Chelicerata</taxon>
        <taxon>Arachnida</taxon>
        <taxon>Araneae</taxon>
        <taxon>Araneomorphae</taxon>
        <taxon>Entelegynae</taxon>
        <taxon>Araneoidea</taxon>
        <taxon>Araneidae</taxon>
        <taxon>Araneus</taxon>
    </lineage>
</organism>